<feature type="transmembrane region" description="Helical" evidence="1">
    <location>
        <begin position="307"/>
        <end position="327"/>
    </location>
</feature>
<feature type="transmembrane region" description="Helical" evidence="1">
    <location>
        <begin position="233"/>
        <end position="253"/>
    </location>
</feature>
<feature type="transmembrane region" description="Helical" evidence="1">
    <location>
        <begin position="133"/>
        <end position="156"/>
    </location>
</feature>
<dbReference type="GO" id="GO:0016746">
    <property type="term" value="F:acyltransferase activity"/>
    <property type="evidence" value="ECO:0007669"/>
    <property type="project" value="UniProtKB-KW"/>
</dbReference>
<feature type="transmembrane region" description="Helical" evidence="1">
    <location>
        <begin position="168"/>
        <end position="195"/>
    </location>
</feature>
<comment type="caution">
    <text evidence="3">The sequence shown here is derived from an EMBL/GenBank/DDBJ whole genome shotgun (WGS) entry which is preliminary data.</text>
</comment>
<evidence type="ECO:0000313" key="3">
    <source>
        <dbReference type="EMBL" id="MFC3050804.1"/>
    </source>
</evidence>
<feature type="transmembrane region" description="Helical" evidence="1">
    <location>
        <begin position="89"/>
        <end position="107"/>
    </location>
</feature>
<accession>A0ABV7D1K9</accession>
<name>A0ABV7D1K9_9PROT</name>
<feature type="transmembrane region" description="Helical" evidence="1">
    <location>
        <begin position="333"/>
        <end position="353"/>
    </location>
</feature>
<dbReference type="RefSeq" id="WP_194212574.1">
    <property type="nucleotide sequence ID" value="NZ_CP061205.1"/>
</dbReference>
<keyword evidence="1" id="KW-1133">Transmembrane helix</keyword>
<sequence>MENNRILYMDPARSILMLLGVVLHAANVYAVSTSWVVNDPDNHQAFDWITAVIHEFRMPTFFLISGFFCSLTLDRYGVAVFLQKRLPRIALPILAVWGFIIVPRVYMTNSLGYTDVTLWPIDWNSLWENIYHLWFLFYILLYFLVAPFLAPVIRLVHSIDRKLHSSNGLIKFCLFMGFSGLFLGGFLALVMAAYLKPYLYEGLRFFGSLYHVLYYFLFFLAGMLLKESVRVRAAFLTYGWLLWLLVFAAILTLSEINPHSFMGRAVTNVYGGALALASVHLTLFIFSRFFDRPSKLWLYLSDASYSVYLLHHGIVILAAIGLMGTSLPVLIKFLIVCVTGFLVPLALHEYLILRIPVLRLLFNGRRV</sequence>
<feature type="transmembrane region" description="Helical" evidence="1">
    <location>
        <begin position="207"/>
        <end position="226"/>
    </location>
</feature>
<proteinExistence type="predicted"/>
<evidence type="ECO:0000256" key="1">
    <source>
        <dbReference type="SAM" id="Phobius"/>
    </source>
</evidence>
<organism evidence="3 4">
    <name type="scientific">Kordiimonas pumila</name>
    <dbReference type="NCBI Taxonomy" id="2161677"/>
    <lineage>
        <taxon>Bacteria</taxon>
        <taxon>Pseudomonadati</taxon>
        <taxon>Pseudomonadota</taxon>
        <taxon>Alphaproteobacteria</taxon>
        <taxon>Kordiimonadales</taxon>
        <taxon>Kordiimonadaceae</taxon>
        <taxon>Kordiimonas</taxon>
    </lineage>
</organism>
<reference evidence="4" key="1">
    <citation type="journal article" date="2019" name="Int. J. Syst. Evol. Microbiol.">
        <title>The Global Catalogue of Microorganisms (GCM) 10K type strain sequencing project: providing services to taxonomists for standard genome sequencing and annotation.</title>
        <authorList>
            <consortium name="The Broad Institute Genomics Platform"/>
            <consortium name="The Broad Institute Genome Sequencing Center for Infectious Disease"/>
            <person name="Wu L."/>
            <person name="Ma J."/>
        </authorList>
    </citation>
    <scope>NUCLEOTIDE SEQUENCE [LARGE SCALE GENOMIC DNA]</scope>
    <source>
        <strain evidence="4">KCTC 62164</strain>
    </source>
</reference>
<evidence type="ECO:0000259" key="2">
    <source>
        <dbReference type="Pfam" id="PF01757"/>
    </source>
</evidence>
<keyword evidence="3" id="KW-0012">Acyltransferase</keyword>
<feature type="transmembrane region" description="Helical" evidence="1">
    <location>
        <begin position="265"/>
        <end position="286"/>
    </location>
</feature>
<keyword evidence="3" id="KW-0808">Transferase</keyword>
<dbReference type="InterPro" id="IPR002656">
    <property type="entry name" value="Acyl_transf_3_dom"/>
</dbReference>
<dbReference type="PANTHER" id="PTHR36927:SF1">
    <property type="entry name" value="MDO-LIKE PROTEIN"/>
    <property type="match status" value="1"/>
</dbReference>
<evidence type="ECO:0000313" key="4">
    <source>
        <dbReference type="Proteomes" id="UP001595444"/>
    </source>
</evidence>
<dbReference type="Proteomes" id="UP001595444">
    <property type="component" value="Unassembled WGS sequence"/>
</dbReference>
<keyword evidence="1" id="KW-0812">Transmembrane</keyword>
<dbReference type="InterPro" id="IPR050623">
    <property type="entry name" value="Glucan_succinyl_AcylTrfase"/>
</dbReference>
<keyword evidence="4" id="KW-1185">Reference proteome</keyword>
<protein>
    <submittedName>
        <fullName evidence="3">Acyltransferase family protein</fullName>
    </submittedName>
</protein>
<gene>
    <name evidence="3" type="ORF">ACFOKA_02685</name>
</gene>
<keyword evidence="1" id="KW-0472">Membrane</keyword>
<dbReference type="Pfam" id="PF01757">
    <property type="entry name" value="Acyl_transf_3"/>
    <property type="match status" value="1"/>
</dbReference>
<feature type="transmembrane region" description="Helical" evidence="1">
    <location>
        <begin position="61"/>
        <end position="82"/>
    </location>
</feature>
<dbReference type="EMBL" id="JBHRSL010000002">
    <property type="protein sequence ID" value="MFC3050804.1"/>
    <property type="molecule type" value="Genomic_DNA"/>
</dbReference>
<dbReference type="PANTHER" id="PTHR36927">
    <property type="entry name" value="BLR4337 PROTEIN"/>
    <property type="match status" value="1"/>
</dbReference>
<feature type="domain" description="Acyltransferase 3" evidence="2">
    <location>
        <begin position="7"/>
        <end position="347"/>
    </location>
</feature>